<feature type="compositionally biased region" description="Basic and acidic residues" evidence="4">
    <location>
        <begin position="301"/>
        <end position="312"/>
    </location>
</feature>
<keyword evidence="2" id="KW-0808">Transferase</keyword>
<dbReference type="PANTHER" id="PTHR13778:SF47">
    <property type="entry name" value="LIPOPOLYSACCHARIDE 1,3-GALACTOSYLTRANSFERASE"/>
    <property type="match status" value="1"/>
</dbReference>
<dbReference type="InterPro" id="IPR029044">
    <property type="entry name" value="Nucleotide-diphossugar_trans"/>
</dbReference>
<dbReference type="EMBL" id="BORU01000005">
    <property type="protein sequence ID" value="GIO58034.1"/>
    <property type="molecule type" value="Genomic_DNA"/>
</dbReference>
<dbReference type="InterPro" id="IPR050748">
    <property type="entry name" value="Glycosyltrans_8_dom-fam"/>
</dbReference>
<comment type="caution">
    <text evidence="5">The sequence shown here is derived from an EMBL/GenBank/DDBJ whole genome shotgun (WGS) entry which is preliminary data.</text>
</comment>
<protein>
    <recommendedName>
        <fullName evidence="7">Glycosyltransferase family 8 protein</fullName>
    </recommendedName>
</protein>
<organism evidence="5 6">
    <name type="scientific">Paenibacillus cineris</name>
    <dbReference type="NCBI Taxonomy" id="237530"/>
    <lineage>
        <taxon>Bacteria</taxon>
        <taxon>Bacillati</taxon>
        <taxon>Bacillota</taxon>
        <taxon>Bacilli</taxon>
        <taxon>Bacillales</taxon>
        <taxon>Paenibacillaceae</taxon>
        <taxon>Paenibacillus</taxon>
    </lineage>
</organism>
<evidence type="ECO:0000313" key="5">
    <source>
        <dbReference type="EMBL" id="GIO58034.1"/>
    </source>
</evidence>
<dbReference type="Proteomes" id="UP000676601">
    <property type="component" value="Unassembled WGS sequence"/>
</dbReference>
<dbReference type="CDD" id="cd04194">
    <property type="entry name" value="GT8_A4GalT_like"/>
    <property type="match status" value="1"/>
</dbReference>
<dbReference type="SUPFAM" id="SSF53448">
    <property type="entry name" value="Nucleotide-diphospho-sugar transferases"/>
    <property type="match status" value="1"/>
</dbReference>
<dbReference type="PANTHER" id="PTHR13778">
    <property type="entry name" value="GLYCOSYLTRANSFERASE 8 DOMAIN-CONTAINING PROTEIN"/>
    <property type="match status" value="1"/>
</dbReference>
<keyword evidence="3" id="KW-0479">Metal-binding</keyword>
<evidence type="ECO:0000256" key="1">
    <source>
        <dbReference type="ARBA" id="ARBA00022676"/>
    </source>
</evidence>
<dbReference type="Gene3D" id="3.90.550.10">
    <property type="entry name" value="Spore Coat Polysaccharide Biosynthesis Protein SpsA, Chain A"/>
    <property type="match status" value="1"/>
</dbReference>
<accession>A0ABQ4LNG0</accession>
<reference evidence="5 6" key="1">
    <citation type="submission" date="2021-03" db="EMBL/GenBank/DDBJ databases">
        <title>Antimicrobial resistance genes in bacteria isolated from Japanese honey, and their potential for conferring macrolide and lincosamide resistance in the American foulbrood pathogen Paenibacillus larvae.</title>
        <authorList>
            <person name="Okamoto M."/>
            <person name="Kumagai M."/>
            <person name="Kanamori H."/>
            <person name="Takamatsu D."/>
        </authorList>
    </citation>
    <scope>NUCLEOTIDE SEQUENCE [LARGE SCALE GENOMIC DNA]</scope>
    <source>
        <strain evidence="5 6">J21TS7</strain>
    </source>
</reference>
<keyword evidence="6" id="KW-1185">Reference proteome</keyword>
<evidence type="ECO:0000256" key="2">
    <source>
        <dbReference type="ARBA" id="ARBA00022679"/>
    </source>
</evidence>
<evidence type="ECO:0000256" key="3">
    <source>
        <dbReference type="ARBA" id="ARBA00022723"/>
    </source>
</evidence>
<dbReference type="Pfam" id="PF01501">
    <property type="entry name" value="Glyco_transf_8"/>
    <property type="match status" value="1"/>
</dbReference>
<name>A0ABQ4LNG0_9BACL</name>
<feature type="compositionally biased region" description="Basic residues" evidence="4">
    <location>
        <begin position="285"/>
        <end position="300"/>
    </location>
</feature>
<feature type="compositionally biased region" description="Basic residues" evidence="4">
    <location>
        <begin position="313"/>
        <end position="330"/>
    </location>
</feature>
<dbReference type="InterPro" id="IPR002495">
    <property type="entry name" value="Glyco_trans_8"/>
</dbReference>
<feature type="region of interest" description="Disordered" evidence="4">
    <location>
        <begin position="285"/>
        <end position="348"/>
    </location>
</feature>
<evidence type="ECO:0000256" key="4">
    <source>
        <dbReference type="SAM" id="MobiDB-lite"/>
    </source>
</evidence>
<sequence length="364" mass="41759">MSLQMIELALAFTDKDGSYSEHAAAALASVFRNTSSELQVHILHDDSLLEENRNKLAQLAADFKHPIHFYPVTLPVEMMDVLSGTGSIDRWTWGSLYRLLLPAVVPAERVIYLDCDVMVNMDITELWEINLNGGYLGAIHDQGIHGIAEVVAVQGLNPETYFNSGVLLFDLNAIRQHVTWFEEMLNFFRAFPGTSMPDQDCLNHVFGGNCLLLDQRFNWFYVPGAEMDLQQKIVHFAGDMKCWDPLSPGYVLYQDNLRLTPWSKEPVLPAPIKRSTDRKARHLLMKRKTRKHSPRKPSSRHRSEREQSERVVMRKRRKASRHSRYSRHKSATGSGSKSRILTMRRSSRRKHAMYIQGFSSGIYL</sequence>
<keyword evidence="1" id="KW-0328">Glycosyltransferase</keyword>
<evidence type="ECO:0008006" key="7">
    <source>
        <dbReference type="Google" id="ProtNLM"/>
    </source>
</evidence>
<evidence type="ECO:0000313" key="6">
    <source>
        <dbReference type="Proteomes" id="UP000676601"/>
    </source>
</evidence>
<gene>
    <name evidence="5" type="ORF">J21TS7_63520</name>
</gene>
<proteinExistence type="predicted"/>